<evidence type="ECO:0000313" key="2">
    <source>
        <dbReference type="EMBL" id="CAD7392863.1"/>
    </source>
</evidence>
<dbReference type="PANTHER" id="PTHR12635:SF7">
    <property type="entry name" value="RHO GTPASE ACTIVATING PROTEIN 6-RELATED"/>
    <property type="match status" value="1"/>
</dbReference>
<dbReference type="GO" id="GO:0005096">
    <property type="term" value="F:GTPase activator activity"/>
    <property type="evidence" value="ECO:0007669"/>
    <property type="project" value="UniProtKB-KW"/>
</dbReference>
<dbReference type="InterPro" id="IPR037863">
    <property type="entry name" value="RHOGAP6/36"/>
</dbReference>
<keyword evidence="1" id="KW-0343">GTPase activation</keyword>
<dbReference type="EMBL" id="OC316601">
    <property type="protein sequence ID" value="CAD7392863.1"/>
    <property type="molecule type" value="Genomic_DNA"/>
</dbReference>
<sequence length="177" mass="19850">MIGLNTAILVLKDSNCQKESNHFNLEVECLGILFVCDPGVRLKLMCAQGQCTWSNVTGRMVTLADTTLLQLTEVERRVMQKVALAKLQALNLGVTVRIPSDAVGNSTAHKPKRRAYLLKRKALTTGFFDTARGKDGDKEKGNRHRQTMYIPLSEPFIERYYANVDLWLPCLPVLVDT</sequence>
<proteinExistence type="predicted"/>
<dbReference type="AlphaFoldDB" id="A0A7R9CBY4"/>
<gene>
    <name evidence="2" type="ORF">TCEB3V08_LOCUS865</name>
</gene>
<protein>
    <submittedName>
        <fullName evidence="2">Uncharacterized protein</fullName>
    </submittedName>
</protein>
<accession>A0A7R9CBY4</accession>
<name>A0A7R9CBY4_TIMCR</name>
<reference evidence="2" key="1">
    <citation type="submission" date="2020-11" db="EMBL/GenBank/DDBJ databases">
        <authorList>
            <person name="Tran Van P."/>
        </authorList>
    </citation>
    <scope>NUCLEOTIDE SEQUENCE</scope>
</reference>
<organism evidence="2">
    <name type="scientific">Timema cristinae</name>
    <name type="common">Walking stick</name>
    <dbReference type="NCBI Taxonomy" id="61476"/>
    <lineage>
        <taxon>Eukaryota</taxon>
        <taxon>Metazoa</taxon>
        <taxon>Ecdysozoa</taxon>
        <taxon>Arthropoda</taxon>
        <taxon>Hexapoda</taxon>
        <taxon>Insecta</taxon>
        <taxon>Pterygota</taxon>
        <taxon>Neoptera</taxon>
        <taxon>Polyneoptera</taxon>
        <taxon>Phasmatodea</taxon>
        <taxon>Timematodea</taxon>
        <taxon>Timematoidea</taxon>
        <taxon>Timematidae</taxon>
        <taxon>Timema</taxon>
    </lineage>
</organism>
<evidence type="ECO:0000256" key="1">
    <source>
        <dbReference type="ARBA" id="ARBA00022468"/>
    </source>
</evidence>
<dbReference type="PANTHER" id="PTHR12635">
    <property type="entry name" value="RHO-GTPASE-ACTIVATING PROTEIN 6 FAMILY MEMBER"/>
    <property type="match status" value="1"/>
</dbReference>